<dbReference type="AlphaFoldDB" id="A0AAD1VUL5"/>
<reference evidence="2" key="1">
    <citation type="submission" date="2022-03" db="EMBL/GenBank/DDBJ databases">
        <authorList>
            <person name="Alioto T."/>
            <person name="Alioto T."/>
            <person name="Gomez Garrido J."/>
        </authorList>
    </citation>
    <scope>NUCLEOTIDE SEQUENCE</scope>
</reference>
<proteinExistence type="predicted"/>
<gene>
    <name evidence="2" type="ORF">PECUL_23A000126</name>
</gene>
<feature type="compositionally biased region" description="Basic residues" evidence="1">
    <location>
        <begin position="65"/>
        <end position="78"/>
    </location>
</feature>
<keyword evidence="3" id="KW-1185">Reference proteome</keyword>
<feature type="region of interest" description="Disordered" evidence="1">
    <location>
        <begin position="33"/>
        <end position="107"/>
    </location>
</feature>
<evidence type="ECO:0000313" key="2">
    <source>
        <dbReference type="EMBL" id="CAH2273955.1"/>
    </source>
</evidence>
<organism evidence="2 3">
    <name type="scientific">Pelobates cultripes</name>
    <name type="common">Western spadefoot toad</name>
    <dbReference type="NCBI Taxonomy" id="61616"/>
    <lineage>
        <taxon>Eukaryota</taxon>
        <taxon>Metazoa</taxon>
        <taxon>Chordata</taxon>
        <taxon>Craniata</taxon>
        <taxon>Vertebrata</taxon>
        <taxon>Euteleostomi</taxon>
        <taxon>Amphibia</taxon>
        <taxon>Batrachia</taxon>
        <taxon>Anura</taxon>
        <taxon>Pelobatoidea</taxon>
        <taxon>Pelobatidae</taxon>
        <taxon>Pelobates</taxon>
    </lineage>
</organism>
<evidence type="ECO:0000256" key="1">
    <source>
        <dbReference type="SAM" id="MobiDB-lite"/>
    </source>
</evidence>
<evidence type="ECO:0000313" key="3">
    <source>
        <dbReference type="Proteomes" id="UP001295444"/>
    </source>
</evidence>
<sequence length="107" mass="12149">MADTMLALDTRGTLEPLEVRMDRLLVKFWEKLDSRPSQPVHSPSTADLPPDSPPSPRHSPSLNQRKAHMRPHELRRRGVQSVHTNLAELHAGRQTETSGSRRKSQRS</sequence>
<accession>A0AAD1VUL5</accession>
<dbReference type="EMBL" id="OW240914">
    <property type="protein sequence ID" value="CAH2273955.1"/>
    <property type="molecule type" value="Genomic_DNA"/>
</dbReference>
<name>A0AAD1VUL5_PELCU</name>
<dbReference type="Proteomes" id="UP001295444">
    <property type="component" value="Chromosome 03"/>
</dbReference>
<protein>
    <submittedName>
        <fullName evidence="2">Uncharacterized protein</fullName>
    </submittedName>
</protein>